<dbReference type="Gene3D" id="3.30.40.10">
    <property type="entry name" value="Zinc/RING finger domain, C3HC4 (zinc finger)"/>
    <property type="match status" value="1"/>
</dbReference>
<gene>
    <name evidence="2" type="ORF">AMSG_07695</name>
</gene>
<name>A0A0L0DGP1_THETB</name>
<organism evidence="2 3">
    <name type="scientific">Thecamonas trahens ATCC 50062</name>
    <dbReference type="NCBI Taxonomy" id="461836"/>
    <lineage>
        <taxon>Eukaryota</taxon>
        <taxon>Apusozoa</taxon>
        <taxon>Apusomonadida</taxon>
        <taxon>Apusomonadidae</taxon>
        <taxon>Thecamonas</taxon>
    </lineage>
</organism>
<dbReference type="RefSeq" id="XP_013756155.1">
    <property type="nucleotide sequence ID" value="XM_013900701.1"/>
</dbReference>
<dbReference type="GeneID" id="25566560"/>
<proteinExistence type="predicted"/>
<dbReference type="Pfam" id="PF04564">
    <property type="entry name" value="U-box"/>
    <property type="match status" value="1"/>
</dbReference>
<sequence>MAEELDNVGFETRLERVQEALRMENQAWRDVAGANNTKPPAEFLGPLSKDLLIDPVKAIDGIVYERSCIKLYLRFHDTMPNKPSMPASDELESDSELRQRIIEWRHNQVLAHWVDNPPK</sequence>
<evidence type="ECO:0000313" key="3">
    <source>
        <dbReference type="Proteomes" id="UP000054408"/>
    </source>
</evidence>
<dbReference type="InterPro" id="IPR013083">
    <property type="entry name" value="Znf_RING/FYVE/PHD"/>
</dbReference>
<reference evidence="2 3" key="1">
    <citation type="submission" date="2010-05" db="EMBL/GenBank/DDBJ databases">
        <title>The Genome Sequence of Thecamonas trahens ATCC 50062.</title>
        <authorList>
            <consortium name="The Broad Institute Genome Sequencing Platform"/>
            <person name="Russ C."/>
            <person name="Cuomo C."/>
            <person name="Shea T."/>
            <person name="Young S.K."/>
            <person name="Zeng Q."/>
            <person name="Koehrsen M."/>
            <person name="Haas B."/>
            <person name="Borodovsky M."/>
            <person name="Guigo R."/>
            <person name="Alvarado L."/>
            <person name="Berlin A."/>
            <person name="Bochicchio J."/>
            <person name="Borenstein D."/>
            <person name="Chapman S."/>
            <person name="Chen Z."/>
            <person name="Freedman E."/>
            <person name="Gellesch M."/>
            <person name="Goldberg J."/>
            <person name="Griggs A."/>
            <person name="Gujja S."/>
            <person name="Heilman E."/>
            <person name="Heiman D."/>
            <person name="Hepburn T."/>
            <person name="Howarth C."/>
            <person name="Jen D."/>
            <person name="Larson L."/>
            <person name="Mehta T."/>
            <person name="Park D."/>
            <person name="Pearson M."/>
            <person name="Roberts A."/>
            <person name="Saif S."/>
            <person name="Shenoy N."/>
            <person name="Sisk P."/>
            <person name="Stolte C."/>
            <person name="Sykes S."/>
            <person name="Thomson T."/>
            <person name="Walk T."/>
            <person name="White J."/>
            <person name="Yandava C."/>
            <person name="Burger G."/>
            <person name="Gray M.W."/>
            <person name="Holland P.W.H."/>
            <person name="King N."/>
            <person name="Lang F.B.F."/>
            <person name="Roger A.J."/>
            <person name="Ruiz-Trillo I."/>
            <person name="Lander E."/>
            <person name="Nusbaum C."/>
        </authorList>
    </citation>
    <scope>NUCLEOTIDE SEQUENCE [LARGE SCALE GENOMIC DNA]</scope>
    <source>
        <strain evidence="2 3">ATCC 50062</strain>
    </source>
</reference>
<dbReference type="GO" id="GO:0004842">
    <property type="term" value="F:ubiquitin-protein transferase activity"/>
    <property type="evidence" value="ECO:0007669"/>
    <property type="project" value="InterPro"/>
</dbReference>
<dbReference type="OrthoDB" id="424220at2759"/>
<dbReference type="AlphaFoldDB" id="A0A0L0DGP1"/>
<dbReference type="InterPro" id="IPR003613">
    <property type="entry name" value="Ubox_domain"/>
</dbReference>
<dbReference type="Proteomes" id="UP000054408">
    <property type="component" value="Unassembled WGS sequence"/>
</dbReference>
<evidence type="ECO:0000259" key="1">
    <source>
        <dbReference type="PROSITE" id="PS51698"/>
    </source>
</evidence>
<dbReference type="EMBL" id="GL349467">
    <property type="protein sequence ID" value="KNC51497.1"/>
    <property type="molecule type" value="Genomic_DNA"/>
</dbReference>
<evidence type="ECO:0000313" key="2">
    <source>
        <dbReference type="EMBL" id="KNC51497.1"/>
    </source>
</evidence>
<dbReference type="SMART" id="SM00504">
    <property type="entry name" value="Ubox"/>
    <property type="match status" value="1"/>
</dbReference>
<accession>A0A0L0DGP1</accession>
<protein>
    <recommendedName>
        <fullName evidence="1">U-box domain-containing protein</fullName>
    </recommendedName>
</protein>
<dbReference type="PROSITE" id="PS51698">
    <property type="entry name" value="U_BOX"/>
    <property type="match status" value="1"/>
</dbReference>
<keyword evidence="3" id="KW-1185">Reference proteome</keyword>
<dbReference type="GO" id="GO:0016567">
    <property type="term" value="P:protein ubiquitination"/>
    <property type="evidence" value="ECO:0007669"/>
    <property type="project" value="InterPro"/>
</dbReference>
<feature type="domain" description="U-box" evidence="1">
    <location>
        <begin position="38"/>
        <end position="111"/>
    </location>
</feature>
<dbReference type="SUPFAM" id="SSF57850">
    <property type="entry name" value="RING/U-box"/>
    <property type="match status" value="1"/>
</dbReference>